<proteinExistence type="predicted"/>
<dbReference type="RefSeq" id="WP_165972898.1">
    <property type="nucleotide sequence ID" value="NZ_SMAR01000048.1"/>
</dbReference>
<dbReference type="AlphaFoldDB" id="A0A4R3NFS1"/>
<organism evidence="1 2">
    <name type="scientific">Martelella mediterranea</name>
    <dbReference type="NCBI Taxonomy" id="293089"/>
    <lineage>
        <taxon>Bacteria</taxon>
        <taxon>Pseudomonadati</taxon>
        <taxon>Pseudomonadota</taxon>
        <taxon>Alphaproteobacteria</taxon>
        <taxon>Hyphomicrobiales</taxon>
        <taxon>Aurantimonadaceae</taxon>
        <taxon>Martelella</taxon>
    </lineage>
</organism>
<reference evidence="1 2" key="1">
    <citation type="submission" date="2019-03" db="EMBL/GenBank/DDBJ databases">
        <title>Freshwater and sediment microbial communities from various areas in North America, analyzing microbe dynamics in response to fracking.</title>
        <authorList>
            <person name="Lamendella R."/>
        </authorList>
    </citation>
    <scope>NUCLEOTIDE SEQUENCE [LARGE SCALE GENOMIC DNA]</scope>
    <source>
        <strain evidence="1 2">175.2</strain>
    </source>
</reference>
<protein>
    <submittedName>
        <fullName evidence="1">Uncharacterized protein</fullName>
    </submittedName>
</protein>
<evidence type="ECO:0000313" key="2">
    <source>
        <dbReference type="Proteomes" id="UP000295097"/>
    </source>
</evidence>
<dbReference type="EMBL" id="SMAR01000048">
    <property type="protein sequence ID" value="TCT29730.1"/>
    <property type="molecule type" value="Genomic_DNA"/>
</dbReference>
<gene>
    <name evidence="1" type="ORF">EDC90_10482</name>
</gene>
<accession>A0A4R3NFS1</accession>
<name>A0A4R3NFS1_9HYPH</name>
<sequence>MSLSRQGNPDRYLHQRDGIYVYVRRVPKRLSSLDERAGMDLAFHGF</sequence>
<comment type="caution">
    <text evidence="1">The sequence shown here is derived from an EMBL/GenBank/DDBJ whole genome shotgun (WGS) entry which is preliminary data.</text>
</comment>
<dbReference type="Proteomes" id="UP000295097">
    <property type="component" value="Unassembled WGS sequence"/>
</dbReference>
<evidence type="ECO:0000313" key="1">
    <source>
        <dbReference type="EMBL" id="TCT29730.1"/>
    </source>
</evidence>
<keyword evidence="2" id="KW-1185">Reference proteome</keyword>